<dbReference type="PANTHER" id="PTHR37418">
    <property type="entry name" value="3-KETO-5-AMINOHEXANOATE CLEAVAGE ENZYME-RELATED"/>
    <property type="match status" value="1"/>
</dbReference>
<evidence type="ECO:0000256" key="5">
    <source>
        <dbReference type="SAM" id="MobiDB-lite"/>
    </source>
</evidence>
<keyword evidence="3" id="KW-0479">Metal-binding</keyword>
<name>A0ABW2BAI7_9RHOB</name>
<keyword evidence="2" id="KW-0808">Transferase</keyword>
<keyword evidence="7" id="KW-1185">Reference proteome</keyword>
<dbReference type="InterPro" id="IPR013785">
    <property type="entry name" value="Aldolase_TIM"/>
</dbReference>
<dbReference type="PANTHER" id="PTHR37418:SF2">
    <property type="entry name" value="3-KETO-5-AMINOHEXANOATE CLEAVAGE ENZYME"/>
    <property type="match status" value="1"/>
</dbReference>
<dbReference type="Proteomes" id="UP001596353">
    <property type="component" value="Unassembled WGS sequence"/>
</dbReference>
<evidence type="ECO:0000256" key="4">
    <source>
        <dbReference type="ARBA" id="ARBA00022833"/>
    </source>
</evidence>
<evidence type="ECO:0000256" key="3">
    <source>
        <dbReference type="ARBA" id="ARBA00022723"/>
    </source>
</evidence>
<dbReference type="Pfam" id="PF05853">
    <property type="entry name" value="BKACE"/>
    <property type="match status" value="1"/>
</dbReference>
<sequence length="235" mass="25323">MTRQQPQEGLSHDTPLHNGRPERGRRSRADHPALPVTTDQIAATALACANAGADALHLHVRDDDGRHSLDAGRYREALAEIAVRAPALRLQITTEAGGIFDVADQLACLKAVKPGWASISVREIARDPALAAQVYGTCADLGTEVQHILYDTDDIALLNRWQAEGIVQPDQTEVIFVLGRYTPGQVSSPTICNLSVTPCQRLRDGWSAPLAARNTPACWPQPAQAARCAWGSKTA</sequence>
<feature type="compositionally biased region" description="Basic and acidic residues" evidence="5">
    <location>
        <begin position="10"/>
        <end position="31"/>
    </location>
</feature>
<protein>
    <submittedName>
        <fullName evidence="6">3-keto-5-aminohexanoate cleavage protein</fullName>
    </submittedName>
</protein>
<dbReference type="InterPro" id="IPR008567">
    <property type="entry name" value="BKACE"/>
</dbReference>
<evidence type="ECO:0000256" key="2">
    <source>
        <dbReference type="ARBA" id="ARBA00022679"/>
    </source>
</evidence>
<proteinExistence type="predicted"/>
<gene>
    <name evidence="6" type="ORF">ACFQFQ_23475</name>
</gene>
<dbReference type="EMBL" id="JBHSWG010000003">
    <property type="protein sequence ID" value="MFC6761768.1"/>
    <property type="molecule type" value="Genomic_DNA"/>
</dbReference>
<organism evidence="6 7">
    <name type="scientific">Sulfitobacter porphyrae</name>
    <dbReference type="NCBI Taxonomy" id="1246864"/>
    <lineage>
        <taxon>Bacteria</taxon>
        <taxon>Pseudomonadati</taxon>
        <taxon>Pseudomonadota</taxon>
        <taxon>Alphaproteobacteria</taxon>
        <taxon>Rhodobacterales</taxon>
        <taxon>Roseobacteraceae</taxon>
        <taxon>Sulfitobacter</taxon>
    </lineage>
</organism>
<evidence type="ECO:0000313" key="6">
    <source>
        <dbReference type="EMBL" id="MFC6761768.1"/>
    </source>
</evidence>
<comment type="caution">
    <text evidence="6">The sequence shown here is derived from an EMBL/GenBank/DDBJ whole genome shotgun (WGS) entry which is preliminary data.</text>
</comment>
<feature type="region of interest" description="Disordered" evidence="5">
    <location>
        <begin position="1"/>
        <end position="32"/>
    </location>
</feature>
<evidence type="ECO:0000313" key="7">
    <source>
        <dbReference type="Proteomes" id="UP001596353"/>
    </source>
</evidence>
<evidence type="ECO:0000256" key="1">
    <source>
        <dbReference type="ARBA" id="ARBA00001947"/>
    </source>
</evidence>
<accession>A0ABW2BAI7</accession>
<keyword evidence="4" id="KW-0862">Zinc</keyword>
<reference evidence="7" key="1">
    <citation type="journal article" date="2019" name="Int. J. Syst. Evol. Microbiol.">
        <title>The Global Catalogue of Microorganisms (GCM) 10K type strain sequencing project: providing services to taxonomists for standard genome sequencing and annotation.</title>
        <authorList>
            <consortium name="The Broad Institute Genomics Platform"/>
            <consortium name="The Broad Institute Genome Sequencing Center for Infectious Disease"/>
            <person name="Wu L."/>
            <person name="Ma J."/>
        </authorList>
    </citation>
    <scope>NUCLEOTIDE SEQUENCE [LARGE SCALE GENOMIC DNA]</scope>
    <source>
        <strain evidence="7">CCUG 66188</strain>
    </source>
</reference>
<comment type="cofactor">
    <cofactor evidence="1">
        <name>Zn(2+)</name>
        <dbReference type="ChEBI" id="CHEBI:29105"/>
    </cofactor>
</comment>
<dbReference type="Gene3D" id="3.20.20.70">
    <property type="entry name" value="Aldolase class I"/>
    <property type="match status" value="1"/>
</dbReference>